<accession>A0A6A6DGS4</accession>
<evidence type="ECO:0000256" key="4">
    <source>
        <dbReference type="ARBA" id="ARBA00023136"/>
    </source>
</evidence>
<dbReference type="GO" id="GO:0016020">
    <property type="term" value="C:membrane"/>
    <property type="evidence" value="ECO:0007669"/>
    <property type="project" value="UniProtKB-SubCell"/>
</dbReference>
<keyword evidence="8" id="KW-1185">Reference proteome</keyword>
<dbReference type="InterPro" id="IPR051694">
    <property type="entry name" value="Immunoregulatory_rcpt-like"/>
</dbReference>
<evidence type="ECO:0000313" key="8">
    <source>
        <dbReference type="Proteomes" id="UP000800200"/>
    </source>
</evidence>
<sequence length="238" mass="25875">MSTILFHPYPERRQMTTMAPPTTSQQACTWPGHCLGATCNSNDDCDNDWICANKVCSPCCETSSPTTSTAASASASAALKPHQGLTTGSTIGIGVSIVGFLAVVTGIAFWIWRMRRRKTQNDLWEAPTNEHANIELDASSAFTEDRKQLVGNESCAELASMTKPGELSSVELVELEGDYGRQDQATDMQKPPITKPLEVADAKIYGQLRFSPVSETSPYPSHPGSNGSEERWHSFSSR</sequence>
<evidence type="ECO:0000256" key="2">
    <source>
        <dbReference type="ARBA" id="ARBA00022692"/>
    </source>
</evidence>
<reference evidence="7" key="1">
    <citation type="journal article" date="2020" name="Stud. Mycol.">
        <title>101 Dothideomycetes genomes: a test case for predicting lifestyles and emergence of pathogens.</title>
        <authorList>
            <person name="Haridas S."/>
            <person name="Albert R."/>
            <person name="Binder M."/>
            <person name="Bloem J."/>
            <person name="Labutti K."/>
            <person name="Salamov A."/>
            <person name="Andreopoulos B."/>
            <person name="Baker S."/>
            <person name="Barry K."/>
            <person name="Bills G."/>
            <person name="Bluhm B."/>
            <person name="Cannon C."/>
            <person name="Castanera R."/>
            <person name="Culley D."/>
            <person name="Daum C."/>
            <person name="Ezra D."/>
            <person name="Gonzalez J."/>
            <person name="Henrissat B."/>
            <person name="Kuo A."/>
            <person name="Liang C."/>
            <person name="Lipzen A."/>
            <person name="Lutzoni F."/>
            <person name="Magnuson J."/>
            <person name="Mondo S."/>
            <person name="Nolan M."/>
            <person name="Ohm R."/>
            <person name="Pangilinan J."/>
            <person name="Park H.-J."/>
            <person name="Ramirez L."/>
            <person name="Alfaro M."/>
            <person name="Sun H."/>
            <person name="Tritt A."/>
            <person name="Yoshinaga Y."/>
            <person name="Zwiers L.-H."/>
            <person name="Turgeon B."/>
            <person name="Goodwin S."/>
            <person name="Spatafora J."/>
            <person name="Crous P."/>
            <person name="Grigoriev I."/>
        </authorList>
    </citation>
    <scope>NUCLEOTIDE SEQUENCE</scope>
    <source>
        <strain evidence="7">CBS 207.26</strain>
    </source>
</reference>
<dbReference type="PANTHER" id="PTHR15549:SF33">
    <property type="entry name" value="MEMBRANE PROTEIN WSC4, PUTATIVE (AFU_ORTHOLOGUE AFUA_5G09020)-RELATED"/>
    <property type="match status" value="1"/>
</dbReference>
<evidence type="ECO:0000256" key="1">
    <source>
        <dbReference type="ARBA" id="ARBA00004167"/>
    </source>
</evidence>
<evidence type="ECO:0000256" key="5">
    <source>
        <dbReference type="SAM" id="MobiDB-lite"/>
    </source>
</evidence>
<feature type="transmembrane region" description="Helical" evidence="6">
    <location>
        <begin position="91"/>
        <end position="112"/>
    </location>
</feature>
<dbReference type="OrthoDB" id="5244543at2759"/>
<protein>
    <recommendedName>
        <fullName evidence="9">Membrane anchor Opy2 N-terminal domain-containing protein</fullName>
    </recommendedName>
</protein>
<feature type="compositionally biased region" description="Basic and acidic residues" evidence="5">
    <location>
        <begin position="228"/>
        <end position="238"/>
    </location>
</feature>
<comment type="subcellular location">
    <subcellularLocation>
        <location evidence="1">Membrane</location>
        <topology evidence="1">Single-pass membrane protein</topology>
    </subcellularLocation>
</comment>
<keyword evidence="4 6" id="KW-0472">Membrane</keyword>
<feature type="region of interest" description="Disordered" evidence="5">
    <location>
        <begin position="210"/>
        <end position="238"/>
    </location>
</feature>
<evidence type="ECO:0000256" key="6">
    <source>
        <dbReference type="SAM" id="Phobius"/>
    </source>
</evidence>
<evidence type="ECO:0008006" key="9">
    <source>
        <dbReference type="Google" id="ProtNLM"/>
    </source>
</evidence>
<keyword evidence="2 6" id="KW-0812">Transmembrane</keyword>
<evidence type="ECO:0000256" key="3">
    <source>
        <dbReference type="ARBA" id="ARBA00022989"/>
    </source>
</evidence>
<name>A0A6A6DGS4_9PEZI</name>
<organism evidence="7 8">
    <name type="scientific">Zopfia rhizophila CBS 207.26</name>
    <dbReference type="NCBI Taxonomy" id="1314779"/>
    <lineage>
        <taxon>Eukaryota</taxon>
        <taxon>Fungi</taxon>
        <taxon>Dikarya</taxon>
        <taxon>Ascomycota</taxon>
        <taxon>Pezizomycotina</taxon>
        <taxon>Dothideomycetes</taxon>
        <taxon>Dothideomycetes incertae sedis</taxon>
        <taxon>Zopfiaceae</taxon>
        <taxon>Zopfia</taxon>
    </lineage>
</organism>
<keyword evidence="3 6" id="KW-1133">Transmembrane helix</keyword>
<dbReference type="EMBL" id="ML994685">
    <property type="protein sequence ID" value="KAF2177648.1"/>
    <property type="molecule type" value="Genomic_DNA"/>
</dbReference>
<gene>
    <name evidence="7" type="ORF">K469DRAFT_719571</name>
</gene>
<feature type="compositionally biased region" description="Polar residues" evidence="5">
    <location>
        <begin position="213"/>
        <end position="227"/>
    </location>
</feature>
<dbReference type="GO" id="GO:0071944">
    <property type="term" value="C:cell periphery"/>
    <property type="evidence" value="ECO:0007669"/>
    <property type="project" value="UniProtKB-ARBA"/>
</dbReference>
<dbReference type="PANTHER" id="PTHR15549">
    <property type="entry name" value="PAIRED IMMUNOGLOBULIN-LIKE TYPE 2 RECEPTOR"/>
    <property type="match status" value="1"/>
</dbReference>
<evidence type="ECO:0000313" key="7">
    <source>
        <dbReference type="EMBL" id="KAF2177648.1"/>
    </source>
</evidence>
<dbReference type="AlphaFoldDB" id="A0A6A6DGS4"/>
<proteinExistence type="predicted"/>
<dbReference type="Proteomes" id="UP000800200">
    <property type="component" value="Unassembled WGS sequence"/>
</dbReference>